<keyword evidence="4" id="KW-0381">Hypersensitive response</keyword>
<evidence type="ECO:0000256" key="5">
    <source>
        <dbReference type="ARBA" id="ARBA00022737"/>
    </source>
</evidence>
<name>A0A438H9K9_VITVI</name>
<dbReference type="InterPro" id="IPR027417">
    <property type="entry name" value="P-loop_NTPase"/>
</dbReference>
<dbReference type="Gene3D" id="1.10.10.10">
    <property type="entry name" value="Winged helix-like DNA-binding domain superfamily/Winged helix DNA-binding domain"/>
    <property type="match status" value="1"/>
</dbReference>
<evidence type="ECO:0000256" key="6">
    <source>
        <dbReference type="ARBA" id="ARBA00022741"/>
    </source>
</evidence>
<dbReference type="InterPro" id="IPR038005">
    <property type="entry name" value="RX-like_CC"/>
</dbReference>
<dbReference type="GO" id="GO:0009626">
    <property type="term" value="P:plant-type hypersensitive response"/>
    <property type="evidence" value="ECO:0007669"/>
    <property type="project" value="UniProtKB-KW"/>
</dbReference>
<dbReference type="Proteomes" id="UP000288805">
    <property type="component" value="Unassembled WGS sequence"/>
</dbReference>
<protein>
    <submittedName>
        <fullName evidence="12">Putative disease resistance protein</fullName>
    </submittedName>
</protein>
<dbReference type="InterPro" id="IPR055414">
    <property type="entry name" value="LRR_R13L4/SHOC2-like"/>
</dbReference>
<dbReference type="FunFam" id="1.10.10.10:FF:000322">
    <property type="entry name" value="Probable disease resistance protein At1g63360"/>
    <property type="match status" value="1"/>
</dbReference>
<sequence>MAEGTVTFFAEKLSNLILQEASVFGQVEGQIKLLRNELEWMRLFLKDADSKRIYDERIKLWVNQIRNATHDAEDVIDEFIVNMDNRQRRLNTLKCLKCLPTCVGFADKLPFIHELDSRVKDINVMIGAIMANRSKYGLGDLVASSSSTTDQVAAHKEKRPPVVEESDVVGIEDGTEEVKQMLMKEETRRSVVSIVGMGGLGKTTLAKKVYNQRDVQQHFDCKAWVYVSQEFRAREILLDIAKHFMSLSDKEKEEMRESELGDKLCEYLKEKKYLLVMDDVWSSEVWSRLRSHLPEAKDGSKVLITTRNKEIALQATSQAFIYELRLMNDDESWQLFLKKTFQGTSTPHTLSRELEEPGKKIVAKCKGLPLAVVVLGGLLSTKEKTKPSWEKVLASIEWYLDQGPESCMGILALSYNDLPYYLKSCFLYCGIFPEDFEIEESKLIGLWLAEGFIQRRGKETLEDIAEDYMHELIHRSLIQVAERRVDGGVESCRMHDLLRDLAVLEAKDAKFFEVHENIDFTFPISVRRLVIHQNLMKKNISQCLHNSQLRSLVSFSETIGKKSWRYLQEHIKLLTVLELGKTNMLPRDIGEFIHLKFLCINGHGRVTLPSSICRLVNLQSLDLGDHYGSIPYSIWKLQQLRHLNCWNCKISGQSKTSKCVNGYLGVEQLTNLQTLALQGGSWLEGDGLGKLTQLRKLVLLELLTPYLKKGFFESITKLTALQTLTLSIENNEKYSKKRLLNHLGLERQKNVIEEKTLFPGLEPFSSHAYLYRVYLGGKLEKLPEQFEFYPPNLLKLKLWGCELRDDPMMILEKLPSLRMLELFFDAYVGRKMICSFGGFLQLECLFLYKLNELEELTVEEGAMSRLKTLQIWHCNKMKKLPHGLLQLTNLEKLSLEGLSCHKSIEEIEKAGGEDWNKLRKIMCQSLF</sequence>
<comment type="caution">
    <text evidence="12">The sequence shown here is derived from an EMBL/GenBank/DDBJ whole genome shotgun (WGS) entry which is preliminary data.</text>
</comment>
<feature type="domain" description="NB-ARC" evidence="8">
    <location>
        <begin position="172"/>
        <end position="344"/>
    </location>
</feature>
<dbReference type="InterPro" id="IPR002182">
    <property type="entry name" value="NB-ARC"/>
</dbReference>
<dbReference type="Gene3D" id="1.20.5.4130">
    <property type="match status" value="1"/>
</dbReference>
<evidence type="ECO:0000256" key="1">
    <source>
        <dbReference type="ARBA" id="ARBA00002074"/>
    </source>
</evidence>
<dbReference type="SUPFAM" id="SSF52540">
    <property type="entry name" value="P-loop containing nucleoside triphosphate hydrolases"/>
    <property type="match status" value="1"/>
</dbReference>
<evidence type="ECO:0000313" key="12">
    <source>
        <dbReference type="EMBL" id="RVW81175.1"/>
    </source>
</evidence>
<dbReference type="InterPro" id="IPR032675">
    <property type="entry name" value="LRR_dom_sf"/>
</dbReference>
<evidence type="ECO:0000256" key="7">
    <source>
        <dbReference type="ARBA" id="ARBA00022821"/>
    </source>
</evidence>
<dbReference type="EMBL" id="QGNW01000255">
    <property type="protein sequence ID" value="RVW81175.1"/>
    <property type="molecule type" value="Genomic_DNA"/>
</dbReference>
<keyword evidence="3" id="KW-0963">Cytoplasm</keyword>
<dbReference type="InterPro" id="IPR042197">
    <property type="entry name" value="Apaf_helical"/>
</dbReference>
<dbReference type="GO" id="GO:0043531">
    <property type="term" value="F:ADP binding"/>
    <property type="evidence" value="ECO:0007669"/>
    <property type="project" value="InterPro"/>
</dbReference>
<dbReference type="Gene3D" id="1.10.8.430">
    <property type="entry name" value="Helical domain of apoptotic protease-activating factors"/>
    <property type="match status" value="1"/>
</dbReference>
<dbReference type="PRINTS" id="PR00364">
    <property type="entry name" value="DISEASERSIST"/>
</dbReference>
<comment type="function">
    <text evidence="1">Confers resistance to late blight (Phytophthora infestans) races carrying the avirulence gene Avr1. Resistance proteins guard the plant against pathogens that contain an appropriate avirulence protein via an indirect interaction with this avirulence protein. That triggers a defense system including the hypersensitive response, which restricts the pathogen growth.</text>
</comment>
<accession>A0A438H9K9</accession>
<feature type="domain" description="Disease resistance protein winged helix" evidence="10">
    <location>
        <begin position="431"/>
        <end position="502"/>
    </location>
</feature>
<evidence type="ECO:0000256" key="2">
    <source>
        <dbReference type="ARBA" id="ARBA00004496"/>
    </source>
</evidence>
<evidence type="ECO:0000313" key="13">
    <source>
        <dbReference type="Proteomes" id="UP000288805"/>
    </source>
</evidence>
<dbReference type="InterPro" id="IPR036388">
    <property type="entry name" value="WH-like_DNA-bd_sf"/>
</dbReference>
<dbReference type="Pfam" id="PF23598">
    <property type="entry name" value="LRR_14"/>
    <property type="match status" value="1"/>
</dbReference>
<evidence type="ECO:0000259" key="10">
    <source>
        <dbReference type="Pfam" id="PF23559"/>
    </source>
</evidence>
<dbReference type="Gene3D" id="3.80.10.10">
    <property type="entry name" value="Ribonuclease Inhibitor"/>
    <property type="match status" value="2"/>
</dbReference>
<dbReference type="SUPFAM" id="SSF52058">
    <property type="entry name" value="L domain-like"/>
    <property type="match status" value="1"/>
</dbReference>
<dbReference type="PANTHER" id="PTHR23155">
    <property type="entry name" value="DISEASE RESISTANCE PROTEIN RP"/>
    <property type="match status" value="1"/>
</dbReference>
<evidence type="ECO:0000259" key="8">
    <source>
        <dbReference type="Pfam" id="PF00931"/>
    </source>
</evidence>
<keyword evidence="7" id="KW-0611">Plant defense</keyword>
<evidence type="ECO:0000256" key="4">
    <source>
        <dbReference type="ARBA" id="ARBA00022667"/>
    </source>
</evidence>
<dbReference type="Pfam" id="PF18052">
    <property type="entry name" value="Rx_N"/>
    <property type="match status" value="1"/>
</dbReference>
<evidence type="ECO:0000256" key="3">
    <source>
        <dbReference type="ARBA" id="ARBA00022490"/>
    </source>
</evidence>
<dbReference type="Pfam" id="PF23559">
    <property type="entry name" value="WHD_DRP"/>
    <property type="match status" value="1"/>
</dbReference>
<feature type="domain" description="Disease resistance R13L4/SHOC-2-like LRR" evidence="11">
    <location>
        <begin position="548"/>
        <end position="910"/>
    </location>
</feature>
<comment type="subcellular location">
    <subcellularLocation>
        <location evidence="2">Cytoplasm</location>
    </subcellularLocation>
</comment>
<keyword evidence="6" id="KW-0547">Nucleotide-binding</keyword>
<dbReference type="Gene3D" id="3.40.50.300">
    <property type="entry name" value="P-loop containing nucleotide triphosphate hydrolases"/>
    <property type="match status" value="1"/>
</dbReference>
<dbReference type="AlphaFoldDB" id="A0A438H9K9"/>
<dbReference type="InterPro" id="IPR044974">
    <property type="entry name" value="Disease_R_plants"/>
</dbReference>
<evidence type="ECO:0000259" key="11">
    <source>
        <dbReference type="Pfam" id="PF23598"/>
    </source>
</evidence>
<dbReference type="InterPro" id="IPR058922">
    <property type="entry name" value="WHD_DRP"/>
</dbReference>
<reference evidence="12 13" key="1">
    <citation type="journal article" date="2018" name="PLoS Genet.">
        <title>Population sequencing reveals clonal diversity and ancestral inbreeding in the grapevine cultivar Chardonnay.</title>
        <authorList>
            <person name="Roach M.J."/>
            <person name="Johnson D.L."/>
            <person name="Bohlmann J."/>
            <person name="van Vuuren H.J."/>
            <person name="Jones S.J."/>
            <person name="Pretorius I.S."/>
            <person name="Schmidt S.A."/>
            <person name="Borneman A.R."/>
        </authorList>
    </citation>
    <scope>NUCLEOTIDE SEQUENCE [LARGE SCALE GENOMIC DNA]</scope>
    <source>
        <strain evidence="13">cv. Chardonnay</strain>
        <tissue evidence="12">Leaf</tissue>
    </source>
</reference>
<dbReference type="PANTHER" id="PTHR23155:SF1152">
    <property type="entry name" value="AAA+ ATPASE DOMAIN-CONTAINING PROTEIN"/>
    <property type="match status" value="1"/>
</dbReference>
<proteinExistence type="predicted"/>
<organism evidence="12 13">
    <name type="scientific">Vitis vinifera</name>
    <name type="common">Grape</name>
    <dbReference type="NCBI Taxonomy" id="29760"/>
    <lineage>
        <taxon>Eukaryota</taxon>
        <taxon>Viridiplantae</taxon>
        <taxon>Streptophyta</taxon>
        <taxon>Embryophyta</taxon>
        <taxon>Tracheophyta</taxon>
        <taxon>Spermatophyta</taxon>
        <taxon>Magnoliopsida</taxon>
        <taxon>eudicotyledons</taxon>
        <taxon>Gunneridae</taxon>
        <taxon>Pentapetalae</taxon>
        <taxon>rosids</taxon>
        <taxon>Vitales</taxon>
        <taxon>Vitaceae</taxon>
        <taxon>Viteae</taxon>
        <taxon>Vitis</taxon>
    </lineage>
</organism>
<dbReference type="Pfam" id="PF00931">
    <property type="entry name" value="NB-ARC"/>
    <property type="match status" value="1"/>
</dbReference>
<dbReference type="InterPro" id="IPR041118">
    <property type="entry name" value="Rx_N"/>
</dbReference>
<evidence type="ECO:0000259" key="9">
    <source>
        <dbReference type="Pfam" id="PF18052"/>
    </source>
</evidence>
<feature type="domain" description="Disease resistance N-terminal" evidence="9">
    <location>
        <begin position="6"/>
        <end position="91"/>
    </location>
</feature>
<dbReference type="FunFam" id="3.40.50.300:FF:001091">
    <property type="entry name" value="Probable disease resistance protein At1g61300"/>
    <property type="match status" value="1"/>
</dbReference>
<keyword evidence="5" id="KW-0677">Repeat</keyword>
<gene>
    <name evidence="12" type="primary">VvCHDp000567_0</name>
    <name evidence="12" type="ORF">CK203_041113</name>
</gene>
<dbReference type="CDD" id="cd14798">
    <property type="entry name" value="RX-CC_like"/>
    <property type="match status" value="1"/>
</dbReference>